<sequence>MLPVTLASFFISYMKPSVFVTLISEQLHYQLSSALRDYLHSIDTVYRRTGSFLETESKHSTTALNLNTAELEFIRFSEKEYHAREEMLAEPRNKRTRIRIGDIYWTTLVSIRDGSIGTRTLSQTPSVKMKTSSSQIQLDMVLSRLLELKYVMLSEKGEPILTKKGMGILAKLSPQHHKMEKTTEDEESILDDPHQIGSTNQTAIDCRLGIILDCRGEGSYAKLLPQDVAQCTSIAKLPRGDCLILNNDRPVALVERKTISDLSASFYDGRIQRQLSPSAGFPTFLLVEDPQLLLIHEDQLFQAVLNEVRKENVSSIIQSVSAKHTARIYEYLFRSASNLSRCQHVPPSDNAESNPLSTMCPDDRNDWHCFISNILCNYSSSVAEAVVSAYPTYNSLAMESPSTTQQRLLTMGIPRNASYCVIESLFY</sequence>
<accession>E1EVQ7</accession>
<dbReference type="GO" id="GO:0006281">
    <property type="term" value="P:DNA repair"/>
    <property type="evidence" value="ECO:0007669"/>
    <property type="project" value="UniProtKB-ARBA"/>
</dbReference>
<protein>
    <recommendedName>
        <fullName evidence="1">ERCC4 domain-containing protein</fullName>
    </recommendedName>
</protein>
<dbReference type="AlphaFoldDB" id="E1EVQ7"/>
<dbReference type="Proteomes" id="UP000008974">
    <property type="component" value="Unassembled WGS sequence"/>
</dbReference>
<organism evidence="2 3">
    <name type="scientific">Giardia intestinalis (strain P15)</name>
    <name type="common">Giardia lamblia</name>
    <dbReference type="NCBI Taxonomy" id="658858"/>
    <lineage>
        <taxon>Eukaryota</taxon>
        <taxon>Metamonada</taxon>
        <taxon>Diplomonadida</taxon>
        <taxon>Hexamitidae</taxon>
        <taxon>Giardiinae</taxon>
        <taxon>Giardia</taxon>
    </lineage>
</organism>
<dbReference type="SUPFAM" id="SSF52980">
    <property type="entry name" value="Restriction endonuclease-like"/>
    <property type="match status" value="1"/>
</dbReference>
<dbReference type="InterPro" id="IPR006166">
    <property type="entry name" value="ERCC4_domain"/>
</dbReference>
<name>E1EVQ7_GIAIA</name>
<dbReference type="OrthoDB" id="10257518at2759"/>
<dbReference type="Gene3D" id="3.40.50.10130">
    <property type="match status" value="1"/>
</dbReference>
<dbReference type="Pfam" id="PF02732">
    <property type="entry name" value="ERCC4"/>
    <property type="match status" value="1"/>
</dbReference>
<comment type="caution">
    <text evidence="2">The sequence shown here is derived from an EMBL/GenBank/DDBJ whole genome shotgun (WGS) entry which is preliminary data.</text>
</comment>
<dbReference type="SMART" id="SM00891">
    <property type="entry name" value="ERCC4"/>
    <property type="match status" value="1"/>
</dbReference>
<dbReference type="OMA" id="NDWHCFI"/>
<reference evidence="2 3" key="1">
    <citation type="journal article" date="2010" name="BMC Genomics">
        <title>Genome analysis and comparative genomics of a Giardia intestinalis assemblage E isolate.</title>
        <authorList>
            <person name="Jerlstrom-Hultqvist J."/>
            <person name="Franzen O."/>
            <person name="Ankarklev J."/>
            <person name="Xu F."/>
            <person name="Nohynkova E."/>
            <person name="Andersson J.O."/>
            <person name="Svard S.G."/>
            <person name="Andersson B."/>
        </authorList>
    </citation>
    <scope>NUCLEOTIDE SEQUENCE [LARGE SCALE GENOMIC DNA]</scope>
    <source>
        <strain evidence="2 3">P15</strain>
    </source>
</reference>
<dbReference type="EMBL" id="ACVC01000010">
    <property type="protein sequence ID" value="EFO65692.1"/>
    <property type="molecule type" value="Genomic_DNA"/>
</dbReference>
<dbReference type="VEuPathDB" id="GiardiaDB:GLP15_3131"/>
<gene>
    <name evidence="2" type="ORF">GLP15_3131</name>
</gene>
<evidence type="ECO:0000313" key="3">
    <source>
        <dbReference type="Proteomes" id="UP000008974"/>
    </source>
</evidence>
<dbReference type="GO" id="GO:0004518">
    <property type="term" value="F:nuclease activity"/>
    <property type="evidence" value="ECO:0007669"/>
    <property type="project" value="InterPro"/>
</dbReference>
<evidence type="ECO:0000259" key="1">
    <source>
        <dbReference type="SMART" id="SM00891"/>
    </source>
</evidence>
<proteinExistence type="predicted"/>
<dbReference type="GO" id="GO:0003677">
    <property type="term" value="F:DNA binding"/>
    <property type="evidence" value="ECO:0007669"/>
    <property type="project" value="InterPro"/>
</dbReference>
<evidence type="ECO:0000313" key="2">
    <source>
        <dbReference type="EMBL" id="EFO65692.1"/>
    </source>
</evidence>
<dbReference type="InterPro" id="IPR011335">
    <property type="entry name" value="Restrct_endonuc-II-like"/>
</dbReference>
<feature type="domain" description="ERCC4" evidence="1">
    <location>
        <begin position="209"/>
        <end position="291"/>
    </location>
</feature>